<gene>
    <name evidence="2" type="ORF">B0T26DRAFT_270771</name>
</gene>
<evidence type="ECO:0000313" key="3">
    <source>
        <dbReference type="Proteomes" id="UP001172101"/>
    </source>
</evidence>
<dbReference type="RefSeq" id="XP_060295732.1">
    <property type="nucleotide sequence ID" value="XM_060434101.1"/>
</dbReference>
<name>A0AA40AJG2_9PEZI</name>
<reference evidence="2" key="1">
    <citation type="submission" date="2023-06" db="EMBL/GenBank/DDBJ databases">
        <title>Genome-scale phylogeny and comparative genomics of the fungal order Sordariales.</title>
        <authorList>
            <consortium name="Lawrence Berkeley National Laboratory"/>
            <person name="Hensen N."/>
            <person name="Bonometti L."/>
            <person name="Westerberg I."/>
            <person name="Brannstrom I.O."/>
            <person name="Guillou S."/>
            <person name="Cros-Aarteil S."/>
            <person name="Calhoun S."/>
            <person name="Haridas S."/>
            <person name="Kuo A."/>
            <person name="Mondo S."/>
            <person name="Pangilinan J."/>
            <person name="Riley R."/>
            <person name="LaButti K."/>
            <person name="Andreopoulos B."/>
            <person name="Lipzen A."/>
            <person name="Chen C."/>
            <person name="Yanf M."/>
            <person name="Daum C."/>
            <person name="Ng V."/>
            <person name="Clum A."/>
            <person name="Steindorff A."/>
            <person name="Ohm R."/>
            <person name="Martin F."/>
            <person name="Silar P."/>
            <person name="Natvig D."/>
            <person name="Lalanne C."/>
            <person name="Gautier V."/>
            <person name="Ament-velasquez S.L."/>
            <person name="Kruys A."/>
            <person name="Hutchinson M.I."/>
            <person name="Powell A.J."/>
            <person name="Barry K."/>
            <person name="Miller A.N."/>
            <person name="Grigoriev I.V."/>
            <person name="Debuchy R."/>
            <person name="Gladieux P."/>
            <person name="Thoren M.H."/>
            <person name="Johannesson H."/>
        </authorList>
    </citation>
    <scope>NUCLEOTIDE SEQUENCE</scope>
    <source>
        <strain evidence="2">SMH2392-1A</strain>
    </source>
</reference>
<sequence>MPGWHGRRNVCLSACWVNAAFLKLFLALLFLAKGNAPLRMVSLLLGPNRRSSGRPVNPRGSSGERYPSERVCGCTASAAFAARCCCFRCPLLVSRSPGIRSSKVRALSWRGDDAVNGPFGEGALHAGRFEPLSVSFLRQLQHREFKREREGTAGGSVATLDEFCIHFKSTTGPPRTCFGGLFYPCAIPQVLGCMGLQLPSSGHAIITCPNLLMAAVHPASTTRPLTSIHPPHFCSLRAGKARHALQVASHDLTKICRCAVVGHVQYSPLL</sequence>
<dbReference type="AlphaFoldDB" id="A0AA40AJG2"/>
<organism evidence="2 3">
    <name type="scientific">Lasiosphaeria miniovina</name>
    <dbReference type="NCBI Taxonomy" id="1954250"/>
    <lineage>
        <taxon>Eukaryota</taxon>
        <taxon>Fungi</taxon>
        <taxon>Dikarya</taxon>
        <taxon>Ascomycota</taxon>
        <taxon>Pezizomycotina</taxon>
        <taxon>Sordariomycetes</taxon>
        <taxon>Sordariomycetidae</taxon>
        <taxon>Sordariales</taxon>
        <taxon>Lasiosphaeriaceae</taxon>
        <taxon>Lasiosphaeria</taxon>
    </lineage>
</organism>
<keyword evidence="1" id="KW-0812">Transmembrane</keyword>
<keyword evidence="1" id="KW-1133">Transmembrane helix</keyword>
<comment type="caution">
    <text evidence="2">The sequence shown here is derived from an EMBL/GenBank/DDBJ whole genome shotgun (WGS) entry which is preliminary data.</text>
</comment>
<dbReference type="EMBL" id="JAUIRO010000004">
    <property type="protein sequence ID" value="KAK0716939.1"/>
    <property type="molecule type" value="Genomic_DNA"/>
</dbReference>
<accession>A0AA40AJG2</accession>
<evidence type="ECO:0000256" key="1">
    <source>
        <dbReference type="SAM" id="Phobius"/>
    </source>
</evidence>
<keyword evidence="1" id="KW-0472">Membrane</keyword>
<protein>
    <submittedName>
        <fullName evidence="2">Uncharacterized protein</fullName>
    </submittedName>
</protein>
<evidence type="ECO:0000313" key="2">
    <source>
        <dbReference type="EMBL" id="KAK0716939.1"/>
    </source>
</evidence>
<feature type="transmembrane region" description="Helical" evidence="1">
    <location>
        <begin position="12"/>
        <end position="32"/>
    </location>
</feature>
<proteinExistence type="predicted"/>
<dbReference type="Proteomes" id="UP001172101">
    <property type="component" value="Unassembled WGS sequence"/>
</dbReference>
<keyword evidence="3" id="KW-1185">Reference proteome</keyword>
<dbReference type="GeneID" id="85317371"/>